<gene>
    <name evidence="1" type="ORF">JCM19235_5805</name>
</gene>
<comment type="caution">
    <text evidence="1">The sequence shown here is derived from an EMBL/GenBank/DDBJ whole genome shotgun (WGS) entry which is preliminary data.</text>
</comment>
<dbReference type="Gene3D" id="3.40.50.12370">
    <property type="match status" value="1"/>
</dbReference>
<evidence type="ECO:0000313" key="1">
    <source>
        <dbReference type="EMBL" id="GAL17256.1"/>
    </source>
</evidence>
<reference evidence="1 2" key="1">
    <citation type="submission" date="2014-09" db="EMBL/GenBank/DDBJ databases">
        <title>Vibrio maritimus JCM 19235. (C45) whole genome shotgun sequence.</title>
        <authorList>
            <person name="Sawabe T."/>
            <person name="Meirelles P."/>
            <person name="Nakanishi M."/>
            <person name="Sayaka M."/>
            <person name="Hattori M."/>
            <person name="Ohkuma M."/>
        </authorList>
    </citation>
    <scope>NUCLEOTIDE SEQUENCE [LARGE SCALE GENOMIC DNA]</scope>
    <source>
        <strain evidence="2">JCM19235</strain>
    </source>
</reference>
<evidence type="ECO:0000313" key="2">
    <source>
        <dbReference type="Proteomes" id="UP000029228"/>
    </source>
</evidence>
<accession>A0A090RPP3</accession>
<name>A0A090RPP3_9VIBR</name>
<dbReference type="AlphaFoldDB" id="A0A090RPP3"/>
<reference evidence="1 2" key="2">
    <citation type="submission" date="2014-09" db="EMBL/GenBank/DDBJ databases">
        <authorList>
            <consortium name="NBRP consortium"/>
            <person name="Sawabe T."/>
            <person name="Meirelles P."/>
            <person name="Nakanishi M."/>
            <person name="Sayaka M."/>
            <person name="Hattori M."/>
            <person name="Ohkuma M."/>
        </authorList>
    </citation>
    <scope>NUCLEOTIDE SEQUENCE [LARGE SCALE GENOMIC DNA]</scope>
    <source>
        <strain evidence="2">JCM19235</strain>
    </source>
</reference>
<dbReference type="OrthoDB" id="9804721at2"/>
<organism evidence="1 2">
    <name type="scientific">Vibrio maritimus</name>
    <dbReference type="NCBI Taxonomy" id="990268"/>
    <lineage>
        <taxon>Bacteria</taxon>
        <taxon>Pseudomonadati</taxon>
        <taxon>Pseudomonadota</taxon>
        <taxon>Gammaproteobacteria</taxon>
        <taxon>Vibrionales</taxon>
        <taxon>Vibrionaceae</taxon>
        <taxon>Vibrio</taxon>
    </lineage>
</organism>
<dbReference type="EMBL" id="BBMR01000001">
    <property type="protein sequence ID" value="GAL17256.1"/>
    <property type="molecule type" value="Genomic_DNA"/>
</dbReference>
<dbReference type="Proteomes" id="UP000029228">
    <property type="component" value="Unassembled WGS sequence"/>
</dbReference>
<sequence length="258" mass="28702">MSIRTILMPFATTQNAQERLAGALEVAKYFDAHLEVMHAQVGAGQLLPSENRLISRSLYQKIDQMVNEYIEESISESKEVFNRLCDDHRVKVSEPVLGETTALWHDIFRYRAEVVSEHGKVSDLIVIPKPSNGKTSVSFEAAIKHSARPVLLMPRKQSHFNPQTIMIAWNGDAAAARAVHASLPILKKAKEVVIVSSERSLVDKPDQYALATYLKAHDVQVSNSVLDTNKRETPKALLDFAQTLPADLIMLAHSHTAT</sequence>
<dbReference type="SUPFAM" id="SSF52402">
    <property type="entry name" value="Adenine nucleotide alpha hydrolases-like"/>
    <property type="match status" value="1"/>
</dbReference>
<protein>
    <submittedName>
        <fullName evidence="1">Universal stress protein UspA and related nucleotide-binding proteins</fullName>
    </submittedName>
</protein>
<proteinExistence type="predicted"/>
<dbReference type="STRING" id="990268.JCM19235_5805"/>
<keyword evidence="2" id="KW-1185">Reference proteome</keyword>